<dbReference type="RefSeq" id="WP_039143475.1">
    <property type="nucleotide sequence ID" value="NZ_JSVC01000027.1"/>
</dbReference>
<keyword evidence="1" id="KW-0472">Membrane</keyword>
<organism evidence="2 3">
    <name type="scientific">Flavihumibacter solisilvae</name>
    <dbReference type="NCBI Taxonomy" id="1349421"/>
    <lineage>
        <taxon>Bacteria</taxon>
        <taxon>Pseudomonadati</taxon>
        <taxon>Bacteroidota</taxon>
        <taxon>Chitinophagia</taxon>
        <taxon>Chitinophagales</taxon>
        <taxon>Chitinophagaceae</taxon>
        <taxon>Flavihumibacter</taxon>
    </lineage>
</organism>
<feature type="transmembrane region" description="Helical" evidence="1">
    <location>
        <begin position="191"/>
        <end position="219"/>
    </location>
</feature>
<protein>
    <recommendedName>
        <fullName evidence="4">O-antigen polymerase</fullName>
    </recommendedName>
</protein>
<keyword evidence="1" id="KW-0812">Transmembrane</keyword>
<feature type="transmembrane region" description="Helical" evidence="1">
    <location>
        <begin position="163"/>
        <end position="179"/>
    </location>
</feature>
<comment type="caution">
    <text evidence="2">The sequence shown here is derived from an EMBL/GenBank/DDBJ whole genome shotgun (WGS) entry which is preliminary data.</text>
</comment>
<feature type="transmembrane region" description="Helical" evidence="1">
    <location>
        <begin position="66"/>
        <end position="84"/>
    </location>
</feature>
<keyword evidence="1" id="KW-1133">Transmembrane helix</keyword>
<dbReference type="OrthoDB" id="1411897at2"/>
<sequence length="404" mass="46873">MYGNAKEMKMKKQHIIINIFFTVLLLYLIAPWFFEKQFFFNELLSAFGCATLIYKRRSIPTDNISLAIIFLLLLGGVHAIASLFRMDELYYYLRNTVIVYSIFGYFAGYFTWRYLFPYIEKIRLPLAAYSVTGIALRAPKLLVERFGMSALFPVLFYDVAGKYILPLLIASNVIYAIAYDSSTTMILSAFYLFVWIVPGYRFFVIAVVAGLIVFSIFFWKMIPNLSLISQHYNHFNERGIRSVVNSNRILAIDPNSTWRLILWKQSIVDKFPENIPGIGFGTPMYKYYPIEDHRKIPQLPYVMGAHNSFVYVFARLGIGFVAAIGIIYHEVMRSYFRMKRYAGERKELLLYYSFFAVTFIALFNPALESPIYAVGYWTILGLLSAAIQHVKKEIPEFHESPVYT</sequence>
<reference evidence="2 3" key="1">
    <citation type="submission" date="2014-11" db="EMBL/GenBank/DDBJ databases">
        <title>Genome sequence of Flavihumibacter solisilvae 3-3.</title>
        <authorList>
            <person name="Zhou G."/>
            <person name="Li M."/>
            <person name="Wang G."/>
        </authorList>
    </citation>
    <scope>NUCLEOTIDE SEQUENCE [LARGE SCALE GENOMIC DNA]</scope>
    <source>
        <strain evidence="2 3">3-3</strain>
    </source>
</reference>
<feature type="transmembrane region" description="Helical" evidence="1">
    <location>
        <begin position="90"/>
        <end position="112"/>
    </location>
</feature>
<evidence type="ECO:0008006" key="4">
    <source>
        <dbReference type="Google" id="ProtNLM"/>
    </source>
</evidence>
<accession>A0A0C1KYP1</accession>
<proteinExistence type="predicted"/>
<evidence type="ECO:0000313" key="3">
    <source>
        <dbReference type="Proteomes" id="UP000031408"/>
    </source>
</evidence>
<feature type="transmembrane region" description="Helical" evidence="1">
    <location>
        <begin position="309"/>
        <end position="328"/>
    </location>
</feature>
<dbReference type="AlphaFoldDB" id="A0A0C1KYP1"/>
<feature type="transmembrane region" description="Helical" evidence="1">
    <location>
        <begin position="15"/>
        <end position="32"/>
    </location>
</feature>
<dbReference type="Proteomes" id="UP000031408">
    <property type="component" value="Unassembled WGS sequence"/>
</dbReference>
<gene>
    <name evidence="2" type="ORF">OI18_20605</name>
</gene>
<feature type="transmembrane region" description="Helical" evidence="1">
    <location>
        <begin position="349"/>
        <end position="367"/>
    </location>
</feature>
<dbReference type="STRING" id="1349421.OI18_20605"/>
<dbReference type="EMBL" id="JSVC01000027">
    <property type="protein sequence ID" value="KIC92827.1"/>
    <property type="molecule type" value="Genomic_DNA"/>
</dbReference>
<name>A0A0C1KYP1_9BACT</name>
<evidence type="ECO:0000256" key="1">
    <source>
        <dbReference type="SAM" id="Phobius"/>
    </source>
</evidence>
<keyword evidence="3" id="KW-1185">Reference proteome</keyword>
<evidence type="ECO:0000313" key="2">
    <source>
        <dbReference type="EMBL" id="KIC92827.1"/>
    </source>
</evidence>